<accession>A0AAV4LRW7</accession>
<name>A0AAV4LRW7_BABCB</name>
<evidence type="ECO:0000313" key="2">
    <source>
        <dbReference type="Proteomes" id="UP001497744"/>
    </source>
</evidence>
<dbReference type="AlphaFoldDB" id="A0AAV4LRW7"/>
<dbReference type="RefSeq" id="XP_067714451.1">
    <property type="nucleotide sequence ID" value="XM_067858350.1"/>
</dbReference>
<dbReference type="GeneID" id="94193863"/>
<keyword evidence="2" id="KW-1185">Reference proteome</keyword>
<dbReference type="EMBL" id="BPLF01000002">
    <property type="protein sequence ID" value="GIX62382.1"/>
    <property type="molecule type" value="Genomic_DNA"/>
</dbReference>
<protein>
    <submittedName>
        <fullName evidence="1">CDF family Co(II)/Ni(II) efflux transporter DmeF</fullName>
    </submittedName>
</protein>
<dbReference type="Proteomes" id="UP001497744">
    <property type="component" value="Unassembled WGS sequence"/>
</dbReference>
<reference evidence="1 2" key="1">
    <citation type="submission" date="2021-06" db="EMBL/GenBank/DDBJ databases">
        <title>Genome sequence of Babesia caballi.</title>
        <authorList>
            <person name="Yamagishi J."/>
            <person name="Kidaka T."/>
            <person name="Ochi A."/>
        </authorList>
    </citation>
    <scope>NUCLEOTIDE SEQUENCE [LARGE SCALE GENOMIC DNA]</scope>
    <source>
        <strain evidence="1">USDA-D6B2</strain>
    </source>
</reference>
<gene>
    <name evidence="1" type="ORF">BcabD6B2_18170</name>
</gene>
<comment type="caution">
    <text evidence="1">The sequence shown here is derived from an EMBL/GenBank/DDBJ whole genome shotgun (WGS) entry which is preliminary data.</text>
</comment>
<evidence type="ECO:0000313" key="1">
    <source>
        <dbReference type="EMBL" id="GIX62382.1"/>
    </source>
</evidence>
<organism evidence="1 2">
    <name type="scientific">Babesia caballi</name>
    <dbReference type="NCBI Taxonomy" id="5871"/>
    <lineage>
        <taxon>Eukaryota</taxon>
        <taxon>Sar</taxon>
        <taxon>Alveolata</taxon>
        <taxon>Apicomplexa</taxon>
        <taxon>Aconoidasida</taxon>
        <taxon>Piroplasmida</taxon>
        <taxon>Babesiidae</taxon>
        <taxon>Babesia</taxon>
    </lineage>
</organism>
<sequence length="113" mass="12223">MERRLGALGRPTAVDDGKKAGVSISTQLGGMALGERCDVAFQRFARWHWGTEAKVYTITLSVAEPQWTARILTLAKAKAALGYQVGKCGRRGLLKSLAMLLGINRKVFGLSGF</sequence>
<proteinExistence type="predicted"/>